<dbReference type="InterPro" id="IPR017900">
    <property type="entry name" value="4Fe4S_Fe_S_CS"/>
</dbReference>
<dbReference type="PROSITE" id="PS00198">
    <property type="entry name" value="4FE4S_FER_1"/>
    <property type="match status" value="1"/>
</dbReference>
<dbReference type="Proteomes" id="UP000018949">
    <property type="component" value="Unassembled WGS sequence"/>
</dbReference>
<protein>
    <recommendedName>
        <fullName evidence="4">4Fe-4S ferredoxin-type domain-containing protein</fullName>
    </recommendedName>
</protein>
<dbReference type="Pfam" id="PF12838">
    <property type="entry name" value="Fer4_7"/>
    <property type="match status" value="1"/>
</dbReference>
<evidence type="ECO:0000313" key="5">
    <source>
        <dbReference type="EMBL" id="GAE44122.1"/>
    </source>
</evidence>
<sequence length="92" mass="10066">MQLAFTETCNGCGACSRVCGTGALKFTDDDETVKAVFEPILCNGCGSCIDLCRRNGLERVDDDIDLKQFLANQEQSIFYRKYKAAANVVSSI</sequence>
<keyword evidence="6" id="KW-1185">Reference proteome</keyword>
<dbReference type="InterPro" id="IPR017896">
    <property type="entry name" value="4Fe4S_Fe-S-bd"/>
</dbReference>
<organism evidence="5 6">
    <name type="scientific">Mesobacillus boroniphilus JCM 21738</name>
    <dbReference type="NCBI Taxonomy" id="1294265"/>
    <lineage>
        <taxon>Bacteria</taxon>
        <taxon>Bacillati</taxon>
        <taxon>Bacillota</taxon>
        <taxon>Bacilli</taxon>
        <taxon>Bacillales</taxon>
        <taxon>Bacillaceae</taxon>
        <taxon>Mesobacillus</taxon>
    </lineage>
</organism>
<dbReference type="GO" id="GO:0051536">
    <property type="term" value="F:iron-sulfur cluster binding"/>
    <property type="evidence" value="ECO:0007669"/>
    <property type="project" value="UniProtKB-KW"/>
</dbReference>
<dbReference type="PROSITE" id="PS51379">
    <property type="entry name" value="4FE4S_FER_2"/>
    <property type="match status" value="2"/>
</dbReference>
<feature type="domain" description="4Fe-4S ferredoxin-type" evidence="4">
    <location>
        <begin position="1"/>
        <end position="29"/>
    </location>
</feature>
<reference evidence="5 6" key="1">
    <citation type="submission" date="2013-12" db="EMBL/GenBank/DDBJ databases">
        <title>NBRP : Genome information of microbial organism related human and environment.</title>
        <authorList>
            <person name="Hattori M."/>
            <person name="Oshima K."/>
            <person name="Inaba H."/>
            <person name="Suda W."/>
            <person name="Sakamoto M."/>
            <person name="Iino T."/>
            <person name="Kitahara M."/>
            <person name="Oshida Y."/>
            <person name="Iida T."/>
            <person name="Kudo T."/>
            <person name="Itoh T."/>
            <person name="Ahmed I."/>
            <person name="Ohkuma M."/>
        </authorList>
    </citation>
    <scope>NUCLEOTIDE SEQUENCE [LARGE SCALE GENOMIC DNA]</scope>
    <source>
        <strain evidence="5 6">JCM 21738</strain>
    </source>
</reference>
<feature type="domain" description="4Fe-4S ferredoxin-type" evidence="4">
    <location>
        <begin position="33"/>
        <end position="62"/>
    </location>
</feature>
<comment type="caution">
    <text evidence="5">The sequence shown here is derived from an EMBL/GenBank/DDBJ whole genome shotgun (WGS) entry which is preliminary data.</text>
</comment>
<evidence type="ECO:0000313" key="6">
    <source>
        <dbReference type="Proteomes" id="UP000018949"/>
    </source>
</evidence>
<dbReference type="GO" id="GO:0046872">
    <property type="term" value="F:metal ion binding"/>
    <property type="evidence" value="ECO:0007669"/>
    <property type="project" value="UniProtKB-KW"/>
</dbReference>
<proteinExistence type="predicted"/>
<dbReference type="SUPFAM" id="SSF54862">
    <property type="entry name" value="4Fe-4S ferredoxins"/>
    <property type="match status" value="1"/>
</dbReference>
<gene>
    <name evidence="5" type="ORF">JCM21738_806</name>
</gene>
<keyword evidence="3" id="KW-0411">Iron-sulfur</keyword>
<keyword evidence="1" id="KW-0479">Metal-binding</keyword>
<evidence type="ECO:0000256" key="3">
    <source>
        <dbReference type="ARBA" id="ARBA00023014"/>
    </source>
</evidence>
<evidence type="ECO:0000256" key="2">
    <source>
        <dbReference type="ARBA" id="ARBA00023004"/>
    </source>
</evidence>
<keyword evidence="2" id="KW-0408">Iron</keyword>
<accession>W4RJ04</accession>
<dbReference type="Gene3D" id="3.30.70.20">
    <property type="match status" value="1"/>
</dbReference>
<name>W4RJ04_9BACI</name>
<dbReference type="EMBL" id="BAUW01000006">
    <property type="protein sequence ID" value="GAE44122.1"/>
    <property type="molecule type" value="Genomic_DNA"/>
</dbReference>
<evidence type="ECO:0000259" key="4">
    <source>
        <dbReference type="PROSITE" id="PS51379"/>
    </source>
</evidence>
<evidence type="ECO:0000256" key="1">
    <source>
        <dbReference type="ARBA" id="ARBA00022723"/>
    </source>
</evidence>
<dbReference type="AlphaFoldDB" id="W4RJ04"/>